<dbReference type="Proteomes" id="UP001241377">
    <property type="component" value="Unassembled WGS sequence"/>
</dbReference>
<accession>A0ACC2UW22</accession>
<evidence type="ECO:0000313" key="1">
    <source>
        <dbReference type="EMBL" id="KAJ9091270.1"/>
    </source>
</evidence>
<dbReference type="EMBL" id="JASBWR010000152">
    <property type="protein sequence ID" value="KAJ9091270.1"/>
    <property type="molecule type" value="Genomic_DNA"/>
</dbReference>
<proteinExistence type="predicted"/>
<keyword evidence="2" id="KW-1185">Reference proteome</keyword>
<organism evidence="1 2">
    <name type="scientific">Naganishia cerealis</name>
    <dbReference type="NCBI Taxonomy" id="610337"/>
    <lineage>
        <taxon>Eukaryota</taxon>
        <taxon>Fungi</taxon>
        <taxon>Dikarya</taxon>
        <taxon>Basidiomycota</taxon>
        <taxon>Agaricomycotina</taxon>
        <taxon>Tremellomycetes</taxon>
        <taxon>Filobasidiales</taxon>
        <taxon>Filobasidiaceae</taxon>
        <taxon>Naganishia</taxon>
    </lineage>
</organism>
<comment type="caution">
    <text evidence="1">The sequence shown here is derived from an EMBL/GenBank/DDBJ whole genome shotgun (WGS) entry which is preliminary data.</text>
</comment>
<reference evidence="1" key="1">
    <citation type="submission" date="2023-04" db="EMBL/GenBank/DDBJ databases">
        <title>Draft Genome sequencing of Naganishia species isolated from polar environments using Oxford Nanopore Technology.</title>
        <authorList>
            <person name="Leo P."/>
            <person name="Venkateswaran K."/>
        </authorList>
    </citation>
    <scope>NUCLEOTIDE SEQUENCE</scope>
    <source>
        <strain evidence="1">MNA-CCFEE 5261</strain>
    </source>
</reference>
<evidence type="ECO:0000313" key="2">
    <source>
        <dbReference type="Proteomes" id="UP001241377"/>
    </source>
</evidence>
<sequence length="264" mass="28241">MGAATKIDPISGWKWVFRTQLITNGLICLGFLLVYHGRDDGFIHQYVLENEMRRFVSDSNATLSCSELFRHGWNFPIAVFVIAVEGSLFYLLNNIWPSQVFALYAHDPIIAALYLLPFFMTILVISPVLSIYATKYKDVKWPIVAGFVFFLSAIIGYGTTTATSNKAAIATLGGTVGLAIAEVIYAAKTNAQVPAAIASAAIPLGFDPSNLGSLIPAVLSGQGIAAVPGITGQIIGAAMDAAHNAQAKGFRTVWLSFIPAGKLV</sequence>
<gene>
    <name evidence="1" type="ORF">QFC19_009180</name>
</gene>
<name>A0ACC2UW22_9TREE</name>
<protein>
    <submittedName>
        <fullName evidence="1">Uncharacterized protein</fullName>
    </submittedName>
</protein>